<evidence type="ECO:0000313" key="2">
    <source>
        <dbReference type="EMBL" id="SVA38607.1"/>
    </source>
</evidence>
<protein>
    <recommendedName>
        <fullName evidence="1">HTH merR-type domain-containing protein</fullName>
    </recommendedName>
</protein>
<name>A0A381VG31_9ZZZZ</name>
<evidence type="ECO:0000259" key="1">
    <source>
        <dbReference type="PROSITE" id="PS50937"/>
    </source>
</evidence>
<feature type="domain" description="HTH merR-type" evidence="1">
    <location>
        <begin position="1"/>
        <end position="24"/>
    </location>
</feature>
<accession>A0A381VG31</accession>
<gene>
    <name evidence="2" type="ORF">METZ01_LOCUS91461</name>
</gene>
<dbReference type="AlphaFoldDB" id="A0A381VG31"/>
<organism evidence="2">
    <name type="scientific">marine metagenome</name>
    <dbReference type="NCBI Taxonomy" id="408172"/>
    <lineage>
        <taxon>unclassified sequences</taxon>
        <taxon>metagenomes</taxon>
        <taxon>ecological metagenomes</taxon>
    </lineage>
</organism>
<sequence>MGVDALAAAAEVSVDTVRYYQHLG</sequence>
<dbReference type="EMBL" id="UINC01008584">
    <property type="protein sequence ID" value="SVA38607.1"/>
    <property type="molecule type" value="Genomic_DNA"/>
</dbReference>
<dbReference type="InterPro" id="IPR000551">
    <property type="entry name" value="MerR-type_HTH_dom"/>
</dbReference>
<dbReference type="PROSITE" id="PS50937">
    <property type="entry name" value="HTH_MERR_2"/>
    <property type="match status" value="1"/>
</dbReference>
<feature type="non-terminal residue" evidence="2">
    <location>
        <position position="24"/>
    </location>
</feature>
<dbReference type="GO" id="GO:0006355">
    <property type="term" value="P:regulation of DNA-templated transcription"/>
    <property type="evidence" value="ECO:0007669"/>
    <property type="project" value="InterPro"/>
</dbReference>
<dbReference type="GO" id="GO:0003677">
    <property type="term" value="F:DNA binding"/>
    <property type="evidence" value="ECO:0007669"/>
    <property type="project" value="InterPro"/>
</dbReference>
<proteinExistence type="predicted"/>
<reference evidence="2" key="1">
    <citation type="submission" date="2018-05" db="EMBL/GenBank/DDBJ databases">
        <authorList>
            <person name="Lanie J.A."/>
            <person name="Ng W.-L."/>
            <person name="Kazmierczak K.M."/>
            <person name="Andrzejewski T.M."/>
            <person name="Davidsen T.M."/>
            <person name="Wayne K.J."/>
            <person name="Tettelin H."/>
            <person name="Glass J.I."/>
            <person name="Rusch D."/>
            <person name="Podicherti R."/>
            <person name="Tsui H.-C.T."/>
            <person name="Winkler M.E."/>
        </authorList>
    </citation>
    <scope>NUCLEOTIDE SEQUENCE</scope>
</reference>